<dbReference type="Proteomes" id="UP001521116">
    <property type="component" value="Unassembled WGS sequence"/>
</dbReference>
<dbReference type="EMBL" id="JAJVDC020000011">
    <property type="protein sequence ID" value="KAL1635328.1"/>
    <property type="molecule type" value="Genomic_DNA"/>
</dbReference>
<protein>
    <recommendedName>
        <fullName evidence="4">BTB domain-containing protein</fullName>
    </recommendedName>
</protein>
<name>A0ABR3T7H8_9PEZI</name>
<accession>A0ABR3T7H8</accession>
<evidence type="ECO:0000256" key="1">
    <source>
        <dbReference type="SAM" id="MobiDB-lite"/>
    </source>
</evidence>
<feature type="region of interest" description="Disordered" evidence="1">
    <location>
        <begin position="1"/>
        <end position="21"/>
    </location>
</feature>
<dbReference type="InterPro" id="IPR011333">
    <property type="entry name" value="SKP1/BTB/POZ_sf"/>
</dbReference>
<evidence type="ECO:0000313" key="2">
    <source>
        <dbReference type="EMBL" id="KAL1635328.1"/>
    </source>
</evidence>
<reference evidence="2 3" key="1">
    <citation type="submission" date="2024-02" db="EMBL/GenBank/DDBJ databases">
        <title>De novo assembly and annotation of 12 fungi associated with fruit tree decline syndrome in Ontario, Canada.</title>
        <authorList>
            <person name="Sulman M."/>
            <person name="Ellouze W."/>
            <person name="Ilyukhin E."/>
        </authorList>
    </citation>
    <scope>NUCLEOTIDE SEQUENCE [LARGE SCALE GENOMIC DNA]</scope>
    <source>
        <strain evidence="2 3">M1-105</strain>
    </source>
</reference>
<dbReference type="Gene3D" id="3.30.710.10">
    <property type="entry name" value="Potassium Channel Kv1.1, Chain A"/>
    <property type="match status" value="1"/>
</dbReference>
<feature type="compositionally biased region" description="Acidic residues" evidence="1">
    <location>
        <begin position="1"/>
        <end position="12"/>
    </location>
</feature>
<gene>
    <name evidence="2" type="ORF">SLS56_001751</name>
</gene>
<keyword evidence="3" id="KW-1185">Reference proteome</keyword>
<organism evidence="2 3">
    <name type="scientific">Neofusicoccum ribis</name>
    <dbReference type="NCBI Taxonomy" id="45134"/>
    <lineage>
        <taxon>Eukaryota</taxon>
        <taxon>Fungi</taxon>
        <taxon>Dikarya</taxon>
        <taxon>Ascomycota</taxon>
        <taxon>Pezizomycotina</taxon>
        <taxon>Dothideomycetes</taxon>
        <taxon>Dothideomycetes incertae sedis</taxon>
        <taxon>Botryosphaeriales</taxon>
        <taxon>Botryosphaeriaceae</taxon>
        <taxon>Neofusicoccum</taxon>
    </lineage>
</organism>
<sequence>MADDPISTDDDNSSQLAESMSSSTIPRSVDIVSNGDVVFVLNDGSKLRVHSAVLRMSSAPFEAWFGPNFSEGQDLSEKNPKEIALPEDHPAGMIFLCKALHHQVSATEPLPDLDLLEKFAYLVDKYLCCEAVSVTAFTLLTPWKIHLRETVSRKITGFFRELGEGINGRISHNCFNFSNSMESTGRQVASCASVLSARYSDHYRGPALTDSLEAHFNYYIVDHNGMNFSREWVHHTSEDPGVCRFCSDSLAINELSSLIRNYMSRVKSSFRGLCLDCVRDDSKEKSERKHRVCKIKHESLPWETIKTPEFSSSPESM</sequence>
<evidence type="ECO:0000313" key="3">
    <source>
        <dbReference type="Proteomes" id="UP001521116"/>
    </source>
</evidence>
<proteinExistence type="predicted"/>
<evidence type="ECO:0008006" key="4">
    <source>
        <dbReference type="Google" id="ProtNLM"/>
    </source>
</evidence>
<comment type="caution">
    <text evidence="2">The sequence shown here is derived from an EMBL/GenBank/DDBJ whole genome shotgun (WGS) entry which is preliminary data.</text>
</comment>